<reference evidence="12 13" key="1">
    <citation type="submission" date="2021-12" db="EMBL/GenBank/DDBJ databases">
        <title>Genome sequencing of bacteria with rrn-lacking chromosome and rrn-plasmid.</title>
        <authorList>
            <person name="Anda M."/>
            <person name="Iwasaki W."/>
        </authorList>
    </citation>
    <scope>NUCLEOTIDE SEQUENCE [LARGE SCALE GENOMIC DNA]</scope>
    <source>
        <strain evidence="12 13">DSM 100852</strain>
        <plasmid evidence="12 13">pFA10</plasmid>
    </source>
</reference>
<dbReference type="NCBIfam" id="TIGR00348">
    <property type="entry name" value="hsdR"/>
    <property type="match status" value="1"/>
</dbReference>
<dbReference type="Proteomes" id="UP001348817">
    <property type="component" value="Plasmid pFA10"/>
</dbReference>
<dbReference type="EMBL" id="AP025324">
    <property type="protein sequence ID" value="BDD13036.1"/>
    <property type="molecule type" value="Genomic_DNA"/>
</dbReference>
<dbReference type="InterPro" id="IPR007409">
    <property type="entry name" value="Restrct_endonuc_type1_HsdR_N"/>
</dbReference>
<keyword evidence="12" id="KW-0614">Plasmid</keyword>
<evidence type="ECO:0000256" key="1">
    <source>
        <dbReference type="ARBA" id="ARBA00000851"/>
    </source>
</evidence>
<dbReference type="Gene3D" id="3.40.50.300">
    <property type="entry name" value="P-loop containing nucleotide triphosphate hydrolases"/>
    <property type="match status" value="2"/>
</dbReference>
<dbReference type="GO" id="GO:0003677">
    <property type="term" value="F:DNA binding"/>
    <property type="evidence" value="ECO:0007669"/>
    <property type="project" value="UniProtKB-KW"/>
</dbReference>
<gene>
    <name evidence="12" type="primary">hsdR_1</name>
    <name evidence="12" type="ORF">FUAX_54680</name>
</gene>
<keyword evidence="4 10" id="KW-0547">Nucleotide-binding</keyword>
<accession>A0AAU9CVF5</accession>
<dbReference type="AlphaFoldDB" id="A0AAU9CVF5"/>
<evidence type="ECO:0000313" key="13">
    <source>
        <dbReference type="Proteomes" id="UP001348817"/>
    </source>
</evidence>
<dbReference type="CDD" id="cd18030">
    <property type="entry name" value="DEXHc_RE_I_HsdR"/>
    <property type="match status" value="1"/>
</dbReference>
<evidence type="ECO:0000256" key="6">
    <source>
        <dbReference type="ARBA" id="ARBA00022759"/>
    </source>
</evidence>
<protein>
    <recommendedName>
        <fullName evidence="10">Type I restriction enzyme endonuclease subunit</fullName>
        <shortName evidence="10">R protein</shortName>
        <ecNumber evidence="10">3.1.21.3</ecNumber>
    </recommendedName>
</protein>
<dbReference type="Gene3D" id="1.20.58.910">
    <property type="match status" value="1"/>
</dbReference>
<evidence type="ECO:0000256" key="8">
    <source>
        <dbReference type="ARBA" id="ARBA00022840"/>
    </source>
</evidence>
<dbReference type="InterPro" id="IPR022625">
    <property type="entry name" value="TypeI_RM_Rsu_C"/>
</dbReference>
<evidence type="ECO:0000256" key="3">
    <source>
        <dbReference type="ARBA" id="ARBA00022722"/>
    </source>
</evidence>
<keyword evidence="3" id="KW-0540">Nuclease</keyword>
<dbReference type="InterPro" id="IPR051268">
    <property type="entry name" value="Type-I_R_enzyme_R_subunit"/>
</dbReference>
<dbReference type="Pfam" id="PF12008">
    <property type="entry name" value="EcoR124_C"/>
    <property type="match status" value="1"/>
</dbReference>
<evidence type="ECO:0000256" key="9">
    <source>
        <dbReference type="ARBA" id="ARBA00023125"/>
    </source>
</evidence>
<dbReference type="Pfam" id="PF18766">
    <property type="entry name" value="SWI2_SNF2"/>
    <property type="match status" value="1"/>
</dbReference>
<evidence type="ECO:0000256" key="4">
    <source>
        <dbReference type="ARBA" id="ARBA00022741"/>
    </source>
</evidence>
<dbReference type="SMART" id="SM00487">
    <property type="entry name" value="DEXDc"/>
    <property type="match status" value="1"/>
</dbReference>
<proteinExistence type="inferred from homology"/>
<dbReference type="SUPFAM" id="SSF52540">
    <property type="entry name" value="P-loop containing nucleoside triphosphate hydrolases"/>
    <property type="match status" value="2"/>
</dbReference>
<dbReference type="CDD" id="cd18800">
    <property type="entry name" value="SF2_C_EcoR124I-like"/>
    <property type="match status" value="1"/>
</dbReference>
<dbReference type="Pfam" id="PF22679">
    <property type="entry name" value="T1R_D3-like"/>
    <property type="match status" value="1"/>
</dbReference>
<evidence type="ECO:0000313" key="12">
    <source>
        <dbReference type="EMBL" id="BDD13036.1"/>
    </source>
</evidence>
<dbReference type="Gene3D" id="3.90.1570.50">
    <property type="match status" value="1"/>
</dbReference>
<evidence type="ECO:0000256" key="10">
    <source>
        <dbReference type="RuleBase" id="RU364115"/>
    </source>
</evidence>
<keyword evidence="9 10" id="KW-0238">DNA-binding</keyword>
<dbReference type="REBASE" id="764022">
    <property type="entry name" value="Fax2ORF54630P"/>
</dbReference>
<dbReference type="RefSeq" id="WP_338396214.1">
    <property type="nucleotide sequence ID" value="NZ_AP025324.1"/>
</dbReference>
<comment type="similarity">
    <text evidence="2 10">Belongs to the HsdR family.</text>
</comment>
<dbReference type="InterPro" id="IPR040980">
    <property type="entry name" value="SWI2_SNF2"/>
</dbReference>
<dbReference type="GO" id="GO:0009307">
    <property type="term" value="P:DNA restriction-modification system"/>
    <property type="evidence" value="ECO:0007669"/>
    <property type="project" value="UniProtKB-KW"/>
</dbReference>
<geneLocation type="plasmid" evidence="12 13">
    <name>pFA10</name>
</geneLocation>
<keyword evidence="7 10" id="KW-0378">Hydrolase</keyword>
<dbReference type="PANTHER" id="PTHR30195:SF16">
    <property type="entry name" value="TYPE I RESTRICTION ENZYME ENDONUCLEASE SUBUNIT"/>
    <property type="match status" value="1"/>
</dbReference>
<dbReference type="InterPro" id="IPR014001">
    <property type="entry name" value="Helicase_ATP-bd"/>
</dbReference>
<evidence type="ECO:0000259" key="11">
    <source>
        <dbReference type="PROSITE" id="PS51192"/>
    </source>
</evidence>
<name>A0AAU9CVF5_9BACT</name>
<evidence type="ECO:0000256" key="7">
    <source>
        <dbReference type="ARBA" id="ARBA00022801"/>
    </source>
</evidence>
<feature type="domain" description="Helicase ATP-binding" evidence="11">
    <location>
        <begin position="269"/>
        <end position="433"/>
    </location>
</feature>
<dbReference type="CDD" id="cd22332">
    <property type="entry name" value="HsdR_N"/>
    <property type="match status" value="1"/>
</dbReference>
<keyword evidence="5 10" id="KW-0680">Restriction system</keyword>
<comment type="subunit">
    <text evidence="10">The type I restriction/modification system is composed of three polypeptides R, M and S.</text>
</comment>
<dbReference type="PROSITE" id="PS51192">
    <property type="entry name" value="HELICASE_ATP_BIND_1"/>
    <property type="match status" value="1"/>
</dbReference>
<dbReference type="InterPro" id="IPR055180">
    <property type="entry name" value="HsdR_RecA-like_helicase_dom_2"/>
</dbReference>
<sequence>MQTLPPDTPVMTENKKSGYQSEAVLENKLIQKLVEMGYKPANLPDERALIQNLRTQLEAHNKTSFSDTEFAQIQNTLAKGSSVFEKSKALRTKQEYVRDDGTTAYYHFLDTDHWCRNRFQVVQQVTMEGKYKNRYDVTLLINGLPLVQIELKRRGLELKEAFNQTGRYQKHSYGAGMGLFQYIQIFVISNGVNTKYYANNRKQSFKQTFFWSDKENQPKKELLDDFTPAFLEPCHLAKMVCKYIVLNQTDKILMVLRPYQYYAVEAIVDKVKNSNKNGYIWHTTGSGKTLTSFKASQIIRDMPEVDKVVFVVDRRDLDYQTIREFDAFSPGCVEANERTRDLVDKFGDDTKLIVTTLQKLNNAVTRRYKNRMEARASQSVVFIFDECHRSQFGDTHKTICEFFPKHQMFGFTGTPIFAENAAKNRLGKRTTKDLFGEALHKYVITDAIRDENVLRFSVEYIGRYRKKSSATLLDIEVEDIDRKELMDSPKRLEKIVDYIIANHPRKTYGSNAVARLQPCDSSASKAPALPQTKNQKPNFTGMFCVSNVETLIKYYEFFQEKKNQGLHKLTIGTIFSYQPNEADQDADGYFDNEEVTPHSREKLDEFIGHYNSRFNTKYSTKDPETFQNYYKDLSKRVKNREIDILLVVNMFLTGFDSKPLNTLYVDKNLKHHGLIQAYSRTNRILNEKKSQGNIVVFRNLKEATDKAITLFSNKDAVEEILMEPFENYLDYFEEAYRKLLSIAPTVDAVDRLPSEKEELDFIQAFRKLMRLKNTMRTFAEFEWEQLAMDEQTFEDYKSKYLDLYDKARQPKEKVSVLDDVDFELELIHRDQINVAYILRLLAELKNEPQGESEEKKKAILDLIGGEATLRSKRELIEKFIEENLPQIRDTDTIPDEFDVFWEKETQEALTRMIDGEGLSRPKTVQKIKEYLHTPKTIQQHEALDMLQKQPSILLRKKIGQQIINAFNTFFETFIHNTP</sequence>
<dbReference type="Pfam" id="PF04313">
    <property type="entry name" value="HSDR_N"/>
    <property type="match status" value="1"/>
</dbReference>
<comment type="catalytic activity">
    <reaction evidence="1 10">
        <text>Endonucleolytic cleavage of DNA to give random double-stranded fragments with terminal 5'-phosphates, ATP is simultaneously hydrolyzed.</text>
        <dbReference type="EC" id="3.1.21.3"/>
    </reaction>
</comment>
<keyword evidence="8 10" id="KW-0067">ATP-binding</keyword>
<comment type="function">
    <text evidence="10">Subunit R is required for both nuclease and ATPase activities, but not for modification.</text>
</comment>
<dbReference type="InterPro" id="IPR027417">
    <property type="entry name" value="P-loop_NTPase"/>
</dbReference>
<evidence type="ECO:0000256" key="5">
    <source>
        <dbReference type="ARBA" id="ARBA00022747"/>
    </source>
</evidence>
<evidence type="ECO:0000256" key="2">
    <source>
        <dbReference type="ARBA" id="ARBA00008598"/>
    </source>
</evidence>
<dbReference type="GO" id="GO:0009035">
    <property type="term" value="F:type I site-specific deoxyribonuclease activity"/>
    <property type="evidence" value="ECO:0007669"/>
    <property type="project" value="UniProtKB-EC"/>
</dbReference>
<keyword evidence="6 12" id="KW-0255">Endonuclease</keyword>
<dbReference type="GO" id="GO:0005524">
    <property type="term" value="F:ATP binding"/>
    <property type="evidence" value="ECO:0007669"/>
    <property type="project" value="UniProtKB-KW"/>
</dbReference>
<dbReference type="EC" id="3.1.21.3" evidence="10"/>
<dbReference type="InterPro" id="IPR004473">
    <property type="entry name" value="Restrct_endonuc_typeI_HsdR"/>
</dbReference>
<organism evidence="12 13">
    <name type="scientific">Fulvitalea axinellae</name>
    <dbReference type="NCBI Taxonomy" id="1182444"/>
    <lineage>
        <taxon>Bacteria</taxon>
        <taxon>Pseudomonadati</taxon>
        <taxon>Bacteroidota</taxon>
        <taxon>Cytophagia</taxon>
        <taxon>Cytophagales</taxon>
        <taxon>Persicobacteraceae</taxon>
        <taxon>Fulvitalea</taxon>
    </lineage>
</organism>
<dbReference type="PANTHER" id="PTHR30195">
    <property type="entry name" value="TYPE I SITE-SPECIFIC DEOXYRIBONUCLEASE PROTEIN SUBUNIT M AND R"/>
    <property type="match status" value="1"/>
</dbReference>
<keyword evidence="13" id="KW-1185">Reference proteome</keyword>
<dbReference type="KEGG" id="fax:FUAX_54680"/>